<proteinExistence type="predicted"/>
<dbReference type="PANTHER" id="PTHR33627">
    <property type="entry name" value="TRANSPOSASE"/>
    <property type="match status" value="1"/>
</dbReference>
<reference evidence="3" key="1">
    <citation type="journal article" date="2019" name="Int. J. Syst. Evol. Microbiol.">
        <title>The Global Catalogue of Microorganisms (GCM) 10K type strain sequencing project: providing services to taxonomists for standard genome sequencing and annotation.</title>
        <authorList>
            <consortium name="The Broad Institute Genomics Platform"/>
            <consortium name="The Broad Institute Genome Sequencing Center for Infectious Disease"/>
            <person name="Wu L."/>
            <person name="Ma J."/>
        </authorList>
    </citation>
    <scope>NUCLEOTIDE SEQUENCE [LARGE SCALE GENOMIC DNA]</scope>
    <source>
        <strain evidence="3">CGMCC 1.12859</strain>
    </source>
</reference>
<dbReference type="PANTHER" id="PTHR33627:SF1">
    <property type="entry name" value="TRANSPOSASE"/>
    <property type="match status" value="1"/>
</dbReference>
<organism evidence="2 3">
    <name type="scientific">Kitasatospora paranensis</name>
    <dbReference type="NCBI Taxonomy" id="258053"/>
    <lineage>
        <taxon>Bacteria</taxon>
        <taxon>Bacillati</taxon>
        <taxon>Actinomycetota</taxon>
        <taxon>Actinomycetes</taxon>
        <taxon>Kitasatosporales</taxon>
        <taxon>Streptomycetaceae</taxon>
        <taxon>Kitasatospora</taxon>
    </lineage>
</organism>
<evidence type="ECO:0000259" key="1">
    <source>
        <dbReference type="Pfam" id="PF13546"/>
    </source>
</evidence>
<feature type="domain" description="Transposase IS701-like DDE" evidence="1">
    <location>
        <begin position="23"/>
        <end position="283"/>
    </location>
</feature>
<keyword evidence="3" id="KW-1185">Reference proteome</keyword>
<name>A0ABW2G5F0_9ACTN</name>
<dbReference type="EMBL" id="JBHTAJ010000074">
    <property type="protein sequence ID" value="MFC7183642.1"/>
    <property type="molecule type" value="Genomic_DNA"/>
</dbReference>
<dbReference type="InterPro" id="IPR038721">
    <property type="entry name" value="IS701-like_DDE_dom"/>
</dbReference>
<dbReference type="NCBIfam" id="NF033540">
    <property type="entry name" value="transpos_IS701"/>
    <property type="match status" value="1"/>
</dbReference>
<gene>
    <name evidence="2" type="ORF">ACFQMG_29270</name>
</gene>
<protein>
    <submittedName>
        <fullName evidence="2">IS701 family transposase</fullName>
    </submittedName>
</protein>
<dbReference type="RefSeq" id="WP_380232438.1">
    <property type="nucleotide sequence ID" value="NZ_JBHTAJ010000074.1"/>
</dbReference>
<sequence>MISNLRSPRAALRQDGLSAYCQDLFADFARSDQRRWGEVYLRGLLQTPGRKTPAAISEQVLGRRTVQPIQQFVNQSTWEAGDVRRRLAELVGAAAPPQAWSVQDVVFPKNGTRSAGVARQFVPRQGRMMNCQLAVATSLVSQHGSQPVNWQLVLPRHWDADEELRSQAHVPDGVRCLPRHRLVLDSLDEMLGEWDVPLAPVLADWSHETEVEPLLVGLEERGLGYLVQTGAATVLQAGADGGHRAVPVAHRVHRAPAAVRRRAAELADELGPQGERAVLAWRDAPDARARHSQFVVAPLTAGRRGAGGPAAARHLVVEWPFGRSQPRTYWVTNLPVQRLPELVALSELRGRAAADFERLHRDYGLGDFEGRSFRGWHHHVTLASAALGYDLLHGLARERGEDGSSATG</sequence>
<evidence type="ECO:0000313" key="3">
    <source>
        <dbReference type="Proteomes" id="UP001596435"/>
    </source>
</evidence>
<evidence type="ECO:0000313" key="2">
    <source>
        <dbReference type="EMBL" id="MFC7183642.1"/>
    </source>
</evidence>
<comment type="caution">
    <text evidence="2">The sequence shown here is derived from an EMBL/GenBank/DDBJ whole genome shotgun (WGS) entry which is preliminary data.</text>
</comment>
<dbReference type="InterPro" id="IPR039365">
    <property type="entry name" value="IS701-like"/>
</dbReference>
<dbReference type="Proteomes" id="UP001596435">
    <property type="component" value="Unassembled WGS sequence"/>
</dbReference>
<dbReference type="Pfam" id="PF13546">
    <property type="entry name" value="DDE_5"/>
    <property type="match status" value="1"/>
</dbReference>
<accession>A0ABW2G5F0</accession>